<dbReference type="STRING" id="745531.A0A0C3NQR0"/>
<proteinExistence type="inferred from homology"/>
<dbReference type="EMBL" id="KN840496">
    <property type="protein sequence ID" value="KIP07514.1"/>
    <property type="molecule type" value="Genomic_DNA"/>
</dbReference>
<feature type="coiled-coil region" evidence="3">
    <location>
        <begin position="106"/>
        <end position="133"/>
    </location>
</feature>
<evidence type="ECO:0008006" key="7">
    <source>
        <dbReference type="Google" id="ProtNLM"/>
    </source>
</evidence>
<gene>
    <name evidence="5" type="ORF">PHLGIDRAFT_105617</name>
</gene>
<name>A0A0C3NQR0_PHLG1</name>
<dbReference type="AlphaFoldDB" id="A0A0C3NQR0"/>
<dbReference type="Proteomes" id="UP000053257">
    <property type="component" value="Unassembled WGS sequence"/>
</dbReference>
<sequence length="198" mass="22413">MASAKIASLVIRTLAKPISSQIKAQVKQHERFRNLCIGLAQSMHRGEVHLRTRLLGEQPKHIRPLSETRAIENGANALAEGFLFGVAALLIIGETWRSARSNTKRRENVDVRIEELQAQVEDLSTEVNSLTRMFEEKWSEEKSRNDELTRILERIVEIGLRGGWAEFEDTPLAIPRVQLAPTREQPSSQESPVLDVEK</sequence>
<evidence type="ECO:0000313" key="6">
    <source>
        <dbReference type="Proteomes" id="UP000053257"/>
    </source>
</evidence>
<dbReference type="PANTHER" id="PTHR12499:SF0">
    <property type="entry name" value="OPTIC ATROPHY 3 PROTEIN"/>
    <property type="match status" value="1"/>
</dbReference>
<feature type="region of interest" description="Disordered" evidence="4">
    <location>
        <begin position="177"/>
        <end position="198"/>
    </location>
</feature>
<keyword evidence="6" id="KW-1185">Reference proteome</keyword>
<dbReference type="OrthoDB" id="2129069at2759"/>
<dbReference type="Pfam" id="PF07047">
    <property type="entry name" value="OPA3"/>
    <property type="match status" value="1"/>
</dbReference>
<dbReference type="PANTHER" id="PTHR12499">
    <property type="entry name" value="OPTIC ATROPHY 3 PROTEIN OPA3"/>
    <property type="match status" value="1"/>
</dbReference>
<dbReference type="HOGENOM" id="CLU_074707_3_0_1"/>
<reference evidence="5 6" key="1">
    <citation type="journal article" date="2014" name="PLoS Genet.">
        <title>Analysis of the Phlebiopsis gigantea genome, transcriptome and secretome provides insight into its pioneer colonization strategies of wood.</title>
        <authorList>
            <person name="Hori C."/>
            <person name="Ishida T."/>
            <person name="Igarashi K."/>
            <person name="Samejima M."/>
            <person name="Suzuki H."/>
            <person name="Master E."/>
            <person name="Ferreira P."/>
            <person name="Ruiz-Duenas F.J."/>
            <person name="Held B."/>
            <person name="Canessa P."/>
            <person name="Larrondo L.F."/>
            <person name="Schmoll M."/>
            <person name="Druzhinina I.S."/>
            <person name="Kubicek C.P."/>
            <person name="Gaskell J.A."/>
            <person name="Kersten P."/>
            <person name="St John F."/>
            <person name="Glasner J."/>
            <person name="Sabat G."/>
            <person name="Splinter BonDurant S."/>
            <person name="Syed K."/>
            <person name="Yadav J."/>
            <person name="Mgbeahuruike A.C."/>
            <person name="Kovalchuk A."/>
            <person name="Asiegbu F.O."/>
            <person name="Lackner G."/>
            <person name="Hoffmeister D."/>
            <person name="Rencoret J."/>
            <person name="Gutierrez A."/>
            <person name="Sun H."/>
            <person name="Lindquist E."/>
            <person name="Barry K."/>
            <person name="Riley R."/>
            <person name="Grigoriev I.V."/>
            <person name="Henrissat B."/>
            <person name="Kues U."/>
            <person name="Berka R.M."/>
            <person name="Martinez A.T."/>
            <person name="Covert S.F."/>
            <person name="Blanchette R.A."/>
            <person name="Cullen D."/>
        </authorList>
    </citation>
    <scope>NUCLEOTIDE SEQUENCE [LARGE SCALE GENOMIC DNA]</scope>
    <source>
        <strain evidence="5 6">11061_1 CR5-6</strain>
    </source>
</reference>
<evidence type="ECO:0000313" key="5">
    <source>
        <dbReference type="EMBL" id="KIP07514.1"/>
    </source>
</evidence>
<dbReference type="GO" id="GO:0005739">
    <property type="term" value="C:mitochondrion"/>
    <property type="evidence" value="ECO:0007669"/>
    <property type="project" value="TreeGrafter"/>
</dbReference>
<evidence type="ECO:0000256" key="2">
    <source>
        <dbReference type="ARBA" id="ARBA00023054"/>
    </source>
</evidence>
<keyword evidence="2 3" id="KW-0175">Coiled coil</keyword>
<comment type="similarity">
    <text evidence="1">Belongs to the OPA3 family.</text>
</comment>
<accession>A0A0C3NQR0</accession>
<evidence type="ECO:0000256" key="3">
    <source>
        <dbReference type="SAM" id="Coils"/>
    </source>
</evidence>
<evidence type="ECO:0000256" key="1">
    <source>
        <dbReference type="ARBA" id="ARBA00007584"/>
    </source>
</evidence>
<organism evidence="5 6">
    <name type="scientific">Phlebiopsis gigantea (strain 11061_1 CR5-6)</name>
    <name type="common">White-rot fungus</name>
    <name type="synonym">Peniophora gigantea</name>
    <dbReference type="NCBI Taxonomy" id="745531"/>
    <lineage>
        <taxon>Eukaryota</taxon>
        <taxon>Fungi</taxon>
        <taxon>Dikarya</taxon>
        <taxon>Basidiomycota</taxon>
        <taxon>Agaricomycotina</taxon>
        <taxon>Agaricomycetes</taxon>
        <taxon>Polyporales</taxon>
        <taxon>Phanerochaetaceae</taxon>
        <taxon>Phlebiopsis</taxon>
    </lineage>
</organism>
<dbReference type="GO" id="GO:0019216">
    <property type="term" value="P:regulation of lipid metabolic process"/>
    <property type="evidence" value="ECO:0007669"/>
    <property type="project" value="TreeGrafter"/>
</dbReference>
<dbReference type="InterPro" id="IPR010754">
    <property type="entry name" value="OPA3-like"/>
</dbReference>
<evidence type="ECO:0000256" key="4">
    <source>
        <dbReference type="SAM" id="MobiDB-lite"/>
    </source>
</evidence>
<protein>
    <recommendedName>
        <fullName evidence="7">OPA3-domain-containing protein</fullName>
    </recommendedName>
</protein>